<name>A0A343TKI0_9EURY</name>
<protein>
    <recommendedName>
        <fullName evidence="9">Cytochrome c oxidase subunit IV</fullName>
    </recommendedName>
</protein>
<dbReference type="AlphaFoldDB" id="A0A343TKI0"/>
<keyword evidence="5 6" id="KW-0472">Membrane</keyword>
<dbReference type="KEGG" id="hdf:AArcSl_1977"/>
<organism evidence="7 8">
    <name type="scientific">Halalkaliarchaeum desulfuricum</name>
    <dbReference type="NCBI Taxonomy" id="2055893"/>
    <lineage>
        <taxon>Archaea</taxon>
        <taxon>Methanobacteriati</taxon>
        <taxon>Methanobacteriota</taxon>
        <taxon>Stenosarchaea group</taxon>
        <taxon>Halobacteria</taxon>
        <taxon>Halobacteriales</taxon>
        <taxon>Haloferacaceae</taxon>
        <taxon>Halalkaliarchaeum</taxon>
    </lineage>
</organism>
<keyword evidence="4 6" id="KW-1133">Transmembrane helix</keyword>
<keyword evidence="2" id="KW-1003">Cell membrane</keyword>
<dbReference type="Proteomes" id="UP000263012">
    <property type="component" value="Chromosome"/>
</dbReference>
<evidence type="ECO:0000256" key="3">
    <source>
        <dbReference type="ARBA" id="ARBA00022692"/>
    </source>
</evidence>
<keyword evidence="3 6" id="KW-0812">Transmembrane</keyword>
<dbReference type="OrthoDB" id="201875at2157"/>
<feature type="transmembrane region" description="Helical" evidence="6">
    <location>
        <begin position="32"/>
        <end position="54"/>
    </location>
</feature>
<feature type="transmembrane region" description="Helical" evidence="6">
    <location>
        <begin position="7"/>
        <end position="26"/>
    </location>
</feature>
<evidence type="ECO:0008006" key="9">
    <source>
        <dbReference type="Google" id="ProtNLM"/>
    </source>
</evidence>
<sequence>MTSVRQYTLVYVLLLVLAASKWLFFNLPQFDYWTAIGATMVAAFVKTGLIVGYYQHLKQEPRSLTYLMLLSVGLVALLGVAASFSIM</sequence>
<dbReference type="GO" id="GO:0005886">
    <property type="term" value="C:plasma membrane"/>
    <property type="evidence" value="ECO:0007669"/>
    <property type="project" value="UniProtKB-SubCell"/>
</dbReference>
<evidence type="ECO:0000256" key="5">
    <source>
        <dbReference type="ARBA" id="ARBA00023136"/>
    </source>
</evidence>
<evidence type="ECO:0000256" key="1">
    <source>
        <dbReference type="ARBA" id="ARBA00004651"/>
    </source>
</evidence>
<comment type="subcellular location">
    <subcellularLocation>
        <location evidence="1">Cell membrane</location>
        <topology evidence="1">Multi-pass membrane protein</topology>
    </subcellularLocation>
</comment>
<feature type="transmembrane region" description="Helical" evidence="6">
    <location>
        <begin position="66"/>
        <end position="86"/>
    </location>
</feature>
<dbReference type="EMBL" id="CP025066">
    <property type="protein sequence ID" value="AUX09602.1"/>
    <property type="molecule type" value="Genomic_DNA"/>
</dbReference>
<dbReference type="InterPro" id="IPR005171">
    <property type="entry name" value="Cyt_c_oxidase_su4_prok"/>
</dbReference>
<evidence type="ECO:0000256" key="4">
    <source>
        <dbReference type="ARBA" id="ARBA00022989"/>
    </source>
</evidence>
<evidence type="ECO:0000313" key="7">
    <source>
        <dbReference type="EMBL" id="AUX09602.1"/>
    </source>
</evidence>
<keyword evidence="8" id="KW-1185">Reference proteome</keyword>
<reference evidence="8" key="1">
    <citation type="submission" date="2017-11" db="EMBL/GenBank/DDBJ databases">
        <title>Phenotypic and genomic properties of facultatively anaerobic sulfur-reducing natronoarchaea from hypersaline soda lakes.</title>
        <authorList>
            <person name="Sorokin D.Y."/>
            <person name="Kublanov I.V."/>
            <person name="Roman P."/>
            <person name="Sinninghe Damste J.S."/>
            <person name="Golyshin P.N."/>
            <person name="Rojo D."/>
            <person name="Ciordia S."/>
            <person name="Mena M.D.C."/>
            <person name="Ferrer M."/>
            <person name="Messina E."/>
            <person name="Smedile F."/>
            <person name="La Spada G."/>
            <person name="La Cono V."/>
            <person name="Yakimov M.M."/>
        </authorList>
    </citation>
    <scope>NUCLEOTIDE SEQUENCE [LARGE SCALE GENOMIC DNA]</scope>
    <source>
        <strain evidence="8">AArc-Sl</strain>
    </source>
</reference>
<dbReference type="GeneID" id="37878330"/>
<gene>
    <name evidence="7" type="ORF">AArcSl_1977</name>
</gene>
<accession>A0A343TKI0</accession>
<evidence type="ECO:0000256" key="2">
    <source>
        <dbReference type="ARBA" id="ARBA00022475"/>
    </source>
</evidence>
<proteinExistence type="predicted"/>
<evidence type="ECO:0000256" key="6">
    <source>
        <dbReference type="SAM" id="Phobius"/>
    </source>
</evidence>
<dbReference type="Pfam" id="PF03626">
    <property type="entry name" value="COX4_pro"/>
    <property type="match status" value="1"/>
</dbReference>
<evidence type="ECO:0000313" key="8">
    <source>
        <dbReference type="Proteomes" id="UP000263012"/>
    </source>
</evidence>
<dbReference type="RefSeq" id="WP_119818446.1">
    <property type="nucleotide sequence ID" value="NZ_CP025066.1"/>
</dbReference>